<dbReference type="KEGG" id="orz:FNH13_00255"/>
<dbReference type="EMBL" id="CP041616">
    <property type="protein sequence ID" value="QDO86936.1"/>
    <property type="molecule type" value="Genomic_DNA"/>
</dbReference>
<evidence type="ECO:0008006" key="3">
    <source>
        <dbReference type="Google" id="ProtNLM"/>
    </source>
</evidence>
<dbReference type="AlphaFoldDB" id="A0A516G5Y5"/>
<accession>A0A516G5Y5</accession>
<reference evidence="1 2" key="1">
    <citation type="submission" date="2019-07" db="EMBL/GenBank/DDBJ databases">
        <title>complete genome sequencing of Ornithinimicrobium sp. H23M54.</title>
        <authorList>
            <person name="Bae J.-W."/>
            <person name="Lee S.-Y."/>
        </authorList>
    </citation>
    <scope>NUCLEOTIDE SEQUENCE [LARGE SCALE GENOMIC DNA]</scope>
    <source>
        <strain evidence="1 2">H23M54</strain>
    </source>
</reference>
<keyword evidence="2" id="KW-1185">Reference proteome</keyword>
<sequence>MRVRRAPVLDEVVRGEEAVVLVQGQILRVSALAHSVRELTADWTDLGDLAVALAARHGEPEGDPVELLRAVVADLEAAGLVETESPSQP</sequence>
<protein>
    <recommendedName>
        <fullName evidence="3">PqqD family protein</fullName>
    </recommendedName>
</protein>
<evidence type="ECO:0000313" key="1">
    <source>
        <dbReference type="EMBL" id="QDO86936.1"/>
    </source>
</evidence>
<evidence type="ECO:0000313" key="2">
    <source>
        <dbReference type="Proteomes" id="UP000315395"/>
    </source>
</evidence>
<name>A0A516G5Y5_9MICO</name>
<organism evidence="1 2">
    <name type="scientific">Ornithinimicrobium ciconiae</name>
    <dbReference type="NCBI Taxonomy" id="2594265"/>
    <lineage>
        <taxon>Bacteria</taxon>
        <taxon>Bacillati</taxon>
        <taxon>Actinomycetota</taxon>
        <taxon>Actinomycetes</taxon>
        <taxon>Micrococcales</taxon>
        <taxon>Ornithinimicrobiaceae</taxon>
        <taxon>Ornithinimicrobium</taxon>
    </lineage>
</organism>
<dbReference type="OrthoDB" id="3790737at2"/>
<proteinExistence type="predicted"/>
<dbReference type="Proteomes" id="UP000315395">
    <property type="component" value="Chromosome"/>
</dbReference>
<gene>
    <name evidence="1" type="ORF">FNH13_00255</name>
</gene>
<dbReference type="RefSeq" id="WP_143781599.1">
    <property type="nucleotide sequence ID" value="NZ_CP041616.1"/>
</dbReference>